<dbReference type="PANTHER" id="PTHR46438:SF11">
    <property type="entry name" value="LIPASE-RELATED"/>
    <property type="match status" value="1"/>
</dbReference>
<keyword evidence="3" id="KW-0378">Hydrolase</keyword>
<keyword evidence="1" id="KW-0732">Signal</keyword>
<dbReference type="STRING" id="1005048.CFU_0218"/>
<reference evidence="3 4" key="3">
    <citation type="journal article" date="2008" name="FEMS Microbiol. Ecol.">
        <title>Identification and characterization of genes underlying chitinolysis in Collimonas fungivorans Ter331.</title>
        <authorList>
            <person name="Fritsche K."/>
            <person name="de Boer W."/>
            <person name="Gerards S."/>
            <person name="van den Berg M."/>
            <person name="van Veen J.A."/>
            <person name="Leveau J.H."/>
        </authorList>
    </citation>
    <scope>NUCLEOTIDE SEQUENCE [LARGE SCALE GENOMIC DNA]</scope>
    <source>
        <strain evidence="3 4">Ter331</strain>
    </source>
</reference>
<organism evidence="3 4">
    <name type="scientific">Collimonas fungivorans (strain Ter331)</name>
    <dbReference type="NCBI Taxonomy" id="1005048"/>
    <lineage>
        <taxon>Bacteria</taxon>
        <taxon>Pseudomonadati</taxon>
        <taxon>Pseudomonadota</taxon>
        <taxon>Betaproteobacteria</taxon>
        <taxon>Burkholderiales</taxon>
        <taxon>Oxalobacteraceae</taxon>
        <taxon>Collimonas</taxon>
    </lineage>
</organism>
<accession>G0AHL7</accession>
<dbReference type="HOGENOM" id="CLU_020336_13_2_4"/>
<evidence type="ECO:0000313" key="3">
    <source>
        <dbReference type="EMBL" id="AEK60056.1"/>
    </source>
</evidence>
<dbReference type="Gene3D" id="3.40.50.1820">
    <property type="entry name" value="alpha/beta hydrolase"/>
    <property type="match status" value="1"/>
</dbReference>
<dbReference type="SUPFAM" id="SSF53474">
    <property type="entry name" value="alpha/beta-Hydrolases"/>
    <property type="match status" value="1"/>
</dbReference>
<feature type="signal peptide" evidence="1">
    <location>
        <begin position="1"/>
        <end position="36"/>
    </location>
</feature>
<dbReference type="EC" id="3.3.2.10" evidence="3"/>
<dbReference type="EMBL" id="CP002745">
    <property type="protein sequence ID" value="AEK60056.1"/>
    <property type="molecule type" value="Genomic_DNA"/>
</dbReference>
<reference evidence="4" key="6">
    <citation type="submission" date="2011-05" db="EMBL/GenBank/DDBJ databases">
        <title>Complete sequence of Collimonas fungivorans Ter331.</title>
        <authorList>
            <person name="Leveau J.H."/>
        </authorList>
    </citation>
    <scope>NUCLEOTIDE SEQUENCE [LARGE SCALE GENOMIC DNA]</scope>
    <source>
        <strain evidence="4">Ter331</strain>
    </source>
</reference>
<proteinExistence type="predicted"/>
<keyword evidence="4" id="KW-1185">Reference proteome</keyword>
<dbReference type="Proteomes" id="UP000008392">
    <property type="component" value="Chromosome"/>
</dbReference>
<gene>
    <name evidence="3" type="ordered locus">CFU_0218</name>
</gene>
<dbReference type="eggNOG" id="COG2267">
    <property type="taxonomic scope" value="Bacteria"/>
</dbReference>
<dbReference type="PANTHER" id="PTHR46438">
    <property type="entry name" value="ALPHA/BETA-HYDROLASES SUPERFAMILY PROTEIN"/>
    <property type="match status" value="1"/>
</dbReference>
<dbReference type="PRINTS" id="PR00111">
    <property type="entry name" value="ABHYDROLASE"/>
</dbReference>
<evidence type="ECO:0000256" key="1">
    <source>
        <dbReference type="SAM" id="SignalP"/>
    </source>
</evidence>
<evidence type="ECO:0000313" key="4">
    <source>
        <dbReference type="Proteomes" id="UP000008392"/>
    </source>
</evidence>
<protein>
    <submittedName>
        <fullName evidence="3">Putative enzyme with alpha/beta-hydrolase domain putative triacylglycerol lipase (Esterase)</fullName>
        <ecNumber evidence="3">3.3.2.10</ecNumber>
    </submittedName>
</protein>
<evidence type="ECO:0000259" key="2">
    <source>
        <dbReference type="Pfam" id="PF00561"/>
    </source>
</evidence>
<reference evidence="3 4" key="5">
    <citation type="journal article" date="2011" name="ISME J.">
        <title>Dual transcriptional profiling of a bacterial/fungal confrontation: Collimonas fungivorans versus Aspergillus niger.</title>
        <authorList>
            <person name="Mela F."/>
            <person name="Fritsche K."/>
            <person name="de Boer W."/>
            <person name="van Veen J.A."/>
            <person name="de Graaff L.H."/>
            <person name="van den Berg M."/>
            <person name="Leveau J.H."/>
        </authorList>
    </citation>
    <scope>NUCLEOTIDE SEQUENCE [LARGE SCALE GENOMIC DNA]</scope>
    <source>
        <strain evidence="3 4">Ter331</strain>
    </source>
</reference>
<feature type="chain" id="PRO_5003396831" evidence="1">
    <location>
        <begin position="37"/>
        <end position="317"/>
    </location>
</feature>
<reference evidence="3 4" key="4">
    <citation type="journal article" date="2010" name="Environ. Microbiol.">
        <title>The bacterial genus Collimonas: mycophagy, weathering and other adaptive solutions to life in oligotrophic soil environments.</title>
        <authorList>
            <person name="Leveau J.H."/>
            <person name="Uroz S."/>
            <person name="de Boer W."/>
        </authorList>
    </citation>
    <scope>NUCLEOTIDE SEQUENCE [LARGE SCALE GENOMIC DNA]</scope>
    <source>
        <strain evidence="3 4">Ter331</strain>
    </source>
</reference>
<feature type="domain" description="AB hydrolase-1" evidence="2">
    <location>
        <begin position="64"/>
        <end position="303"/>
    </location>
</feature>
<reference evidence="3 4" key="1">
    <citation type="journal article" date="2004" name="Environ. Microbiol.">
        <title>Phylogeny-function analysis of (meta)genomic libraries: screening for expression of ribosomal RNA genes by large-insert library fluorescent in situ hybridization (LIL-FISH).</title>
        <authorList>
            <person name="Leveau J.H."/>
            <person name="Gerards S."/>
            <person name="de Boer W."/>
            <person name="van Veen J.A."/>
        </authorList>
    </citation>
    <scope>NUCLEOTIDE SEQUENCE [LARGE SCALE GENOMIC DNA]</scope>
    <source>
        <strain evidence="3 4">Ter331</strain>
    </source>
</reference>
<dbReference type="InterPro" id="IPR029058">
    <property type="entry name" value="AB_hydrolase_fold"/>
</dbReference>
<dbReference type="GO" id="GO:0004301">
    <property type="term" value="F:epoxide hydrolase activity"/>
    <property type="evidence" value="ECO:0007669"/>
    <property type="project" value="UniProtKB-EC"/>
</dbReference>
<dbReference type="InterPro" id="IPR000073">
    <property type="entry name" value="AB_hydrolase_1"/>
</dbReference>
<reference evidence="3 4" key="2">
    <citation type="journal article" date="2006" name="J. Microbiol. Methods">
        <title>Genomic flank-sequencing of plasposon insertion sites for rapid identification of functional genes.</title>
        <authorList>
            <person name="Leveau J.H."/>
            <person name="Gerards S."/>
            <person name="Fritsche K."/>
            <person name="Zondag G."/>
            <person name="van Veen J.A."/>
        </authorList>
    </citation>
    <scope>NUCLEOTIDE SEQUENCE [LARGE SCALE GENOMIC DNA]</scope>
    <source>
        <strain evidence="3 4">Ter331</strain>
    </source>
</reference>
<dbReference type="AlphaFoldDB" id="G0AHL7"/>
<name>G0AHL7_COLFT</name>
<dbReference type="Pfam" id="PF00561">
    <property type="entry name" value="Abhydrolase_1"/>
    <property type="match status" value="1"/>
</dbReference>
<sequence>MHNAHGSGQPWRRLAAAACSALAIGTALLAPAAASAAPPAALPEQKTALLFGAAIRYYDIGSGPVLVLVHGLGSSAKGDWGQVMLPLAQNHRVLALDQLGFGNSDKPQIDYGIQTWVDFLGEFLRQNQVSDFTLVGESLGGWISAQYTIQALRGIAAGPSLGLPKPARLVLSDSAGLHATMKRLFAPPPPGKPATVGASLAGEKQLLASVFHSPSYQTDQALRDGLAWSLAKGDAWAIRAVRNPALLDETVDDKLGAIKIPTLVIWGEHDNLLPLQDGRYFASKIGGAELKIIAGSGHAPMIETPDAFLSALQPFLR</sequence>
<dbReference type="KEGG" id="cfu:CFU_0218"/>
<dbReference type="RefSeq" id="WP_014004211.1">
    <property type="nucleotide sequence ID" value="NC_015856.1"/>
</dbReference>